<comment type="subcellular location">
    <subcellularLocation>
        <location evidence="1">Nucleus</location>
    </subcellularLocation>
</comment>
<evidence type="ECO:0000256" key="1">
    <source>
        <dbReference type="ARBA" id="ARBA00004123"/>
    </source>
</evidence>
<dbReference type="Pfam" id="PF00319">
    <property type="entry name" value="SRF-TF"/>
    <property type="match status" value="1"/>
</dbReference>
<accession>A0AAD8HUT1</accession>
<keyword evidence="2" id="KW-0805">Transcription regulation</keyword>
<evidence type="ECO:0000256" key="5">
    <source>
        <dbReference type="ARBA" id="ARBA00023242"/>
    </source>
</evidence>
<keyword evidence="4" id="KW-0804">Transcription</keyword>
<dbReference type="AlphaFoldDB" id="A0AAD8HUT1"/>
<evidence type="ECO:0000256" key="2">
    <source>
        <dbReference type="ARBA" id="ARBA00023015"/>
    </source>
</evidence>
<dbReference type="Proteomes" id="UP001237642">
    <property type="component" value="Unassembled WGS sequence"/>
</dbReference>
<evidence type="ECO:0000313" key="7">
    <source>
        <dbReference type="EMBL" id="KAK1373271.1"/>
    </source>
</evidence>
<keyword evidence="8" id="KW-1185">Reference proteome</keyword>
<reference evidence="7" key="1">
    <citation type="submission" date="2023-02" db="EMBL/GenBank/DDBJ databases">
        <title>Genome of toxic invasive species Heracleum sosnowskyi carries increased number of genes despite the absence of recent whole-genome duplications.</title>
        <authorList>
            <person name="Schelkunov M."/>
            <person name="Shtratnikova V."/>
            <person name="Makarenko M."/>
            <person name="Klepikova A."/>
            <person name="Omelchenko D."/>
            <person name="Novikova G."/>
            <person name="Obukhova E."/>
            <person name="Bogdanov V."/>
            <person name="Penin A."/>
            <person name="Logacheva M."/>
        </authorList>
    </citation>
    <scope>NUCLEOTIDE SEQUENCE</scope>
    <source>
        <strain evidence="7">Hsosn_3</strain>
        <tissue evidence="7">Leaf</tissue>
    </source>
</reference>
<gene>
    <name evidence="7" type="ORF">POM88_029464</name>
</gene>
<name>A0AAD8HUT1_9APIA</name>
<evidence type="ECO:0000256" key="4">
    <source>
        <dbReference type="ARBA" id="ARBA00023163"/>
    </source>
</evidence>
<dbReference type="InterPro" id="IPR002100">
    <property type="entry name" value="TF_MADSbox"/>
</dbReference>
<dbReference type="PROSITE" id="PS50066">
    <property type="entry name" value="MADS_BOX_2"/>
    <property type="match status" value="1"/>
</dbReference>
<organism evidence="7 8">
    <name type="scientific">Heracleum sosnowskyi</name>
    <dbReference type="NCBI Taxonomy" id="360622"/>
    <lineage>
        <taxon>Eukaryota</taxon>
        <taxon>Viridiplantae</taxon>
        <taxon>Streptophyta</taxon>
        <taxon>Embryophyta</taxon>
        <taxon>Tracheophyta</taxon>
        <taxon>Spermatophyta</taxon>
        <taxon>Magnoliopsida</taxon>
        <taxon>eudicotyledons</taxon>
        <taxon>Gunneridae</taxon>
        <taxon>Pentapetalae</taxon>
        <taxon>asterids</taxon>
        <taxon>campanulids</taxon>
        <taxon>Apiales</taxon>
        <taxon>Apiaceae</taxon>
        <taxon>Apioideae</taxon>
        <taxon>apioid superclade</taxon>
        <taxon>Tordylieae</taxon>
        <taxon>Tordyliinae</taxon>
        <taxon>Heracleum</taxon>
    </lineage>
</organism>
<dbReference type="InterPro" id="IPR036879">
    <property type="entry name" value="TF_MADSbox_sf"/>
</dbReference>
<dbReference type="SMART" id="SM00432">
    <property type="entry name" value="MADS"/>
    <property type="match status" value="1"/>
</dbReference>
<evidence type="ECO:0000259" key="6">
    <source>
        <dbReference type="PROSITE" id="PS50066"/>
    </source>
</evidence>
<evidence type="ECO:0000256" key="3">
    <source>
        <dbReference type="ARBA" id="ARBA00023125"/>
    </source>
</evidence>
<dbReference type="EMBL" id="JAUIZM010000007">
    <property type="protein sequence ID" value="KAK1373271.1"/>
    <property type="molecule type" value="Genomic_DNA"/>
</dbReference>
<comment type="caution">
    <text evidence="7">The sequence shown here is derived from an EMBL/GenBank/DDBJ whole genome shotgun (WGS) entry which is preliminary data.</text>
</comment>
<keyword evidence="5" id="KW-0539">Nucleus</keyword>
<feature type="domain" description="MADS-box" evidence="6">
    <location>
        <begin position="1"/>
        <end position="51"/>
    </location>
</feature>
<dbReference type="GO" id="GO:0005634">
    <property type="term" value="C:nucleus"/>
    <property type="evidence" value="ECO:0007669"/>
    <property type="project" value="UniProtKB-SubCell"/>
</dbReference>
<sequence>MGRAKSNMEFIKKENLRNRTFQQKNKIMKKKIYELATLCDVKAVVITYGPKKDTTSAHPLEPEIWPQNRDEVLELINKYKGQSPEDRRKRTSLLSDFFKERIQKAQQALTKQHNDNVESKYPTRHSRFDAMTEEDLRKSVVSLENVIGNARAKLEQMKARAYQVQQHHQQIMLCKKRKMDFEAENYPGKHLKINPHGAISDPVQVPILMPYPIHQQRPPFINNNWNQMMVKFENECAGGTSNIVHNTPLSKNVYNYPTMAGTLQSVSYGNNLARAPLYYYGEGRQLIAPHILQYRPIAEGFNSHQMVPASQQYFGDRKWQR</sequence>
<reference evidence="7" key="2">
    <citation type="submission" date="2023-05" db="EMBL/GenBank/DDBJ databases">
        <authorList>
            <person name="Schelkunov M.I."/>
        </authorList>
    </citation>
    <scope>NUCLEOTIDE SEQUENCE</scope>
    <source>
        <strain evidence="7">Hsosn_3</strain>
        <tissue evidence="7">Leaf</tissue>
    </source>
</reference>
<evidence type="ECO:0000313" key="8">
    <source>
        <dbReference type="Proteomes" id="UP001237642"/>
    </source>
</evidence>
<keyword evidence="3" id="KW-0238">DNA-binding</keyword>
<dbReference type="SUPFAM" id="SSF55455">
    <property type="entry name" value="SRF-like"/>
    <property type="match status" value="1"/>
</dbReference>
<dbReference type="Gene3D" id="3.40.1810.10">
    <property type="entry name" value="Transcription factor, MADS-box"/>
    <property type="match status" value="1"/>
</dbReference>
<proteinExistence type="predicted"/>
<protein>
    <submittedName>
        <fullName evidence="7">MADS-box domain-containing protein</fullName>
    </submittedName>
</protein>
<dbReference type="GO" id="GO:0046983">
    <property type="term" value="F:protein dimerization activity"/>
    <property type="evidence" value="ECO:0007669"/>
    <property type="project" value="InterPro"/>
</dbReference>
<dbReference type="GO" id="GO:0003677">
    <property type="term" value="F:DNA binding"/>
    <property type="evidence" value="ECO:0007669"/>
    <property type="project" value="UniProtKB-KW"/>
</dbReference>